<keyword evidence="3" id="KW-1185">Reference proteome</keyword>
<keyword evidence="1" id="KW-0812">Transmembrane</keyword>
<keyword evidence="1" id="KW-0472">Membrane</keyword>
<name>A0ABV1ENS9_9FIRM</name>
<proteinExistence type="predicted"/>
<dbReference type="RefSeq" id="WP_349139812.1">
    <property type="nucleotide sequence ID" value="NZ_JBBMFT010000003.1"/>
</dbReference>
<comment type="caution">
    <text evidence="2">The sequence shown here is derived from an EMBL/GenBank/DDBJ whole genome shotgun (WGS) entry which is preliminary data.</text>
</comment>
<sequence length="411" mass="45102">MEHKCPWCGGDLPENAAFCPHCAKFVRPRKEAAVPRPRRKQVLLGLLILAVFLAVGAGLWLVFSPKTYDGYGEVRYGDYQILLSQSSDRFTPSPTVSVQGEPEGQYRMPARLFVNSSDGQDASEAFLAEMEAVSAAFTGQEDSPSPMVCSQPAYNPGVSECPLISLIDYTGESGTAELVWTFQMKNGDTIHLRQTYEIIPIPVYDYYPEEYPMDTSEELQALIDSIGTQFGNDEAIINLHLPPVTYEDGITLQDQSMNLYGSTDADGNRTTFTGPVQVLTHYGAITYFYDMDFVGDGSGNGLSGSASFRATGCTFTGWDTGVLAYGTSWANVIGCSFQYNRIGFRFDSSGEYANHSMFNDNQFIGNDVGVQLDNVPTDVKLNFQGSVFQGNQMSIDNRCSQPTDLSQATLD</sequence>
<reference evidence="2 3" key="1">
    <citation type="submission" date="2024-03" db="EMBL/GenBank/DDBJ databases">
        <title>Human intestinal bacterial collection.</title>
        <authorList>
            <person name="Pauvert C."/>
            <person name="Hitch T.C.A."/>
            <person name="Clavel T."/>
        </authorList>
    </citation>
    <scope>NUCLEOTIDE SEQUENCE [LARGE SCALE GENOMIC DNA]</scope>
    <source>
        <strain evidence="2 3">CLA-AP-H34</strain>
    </source>
</reference>
<feature type="transmembrane region" description="Helical" evidence="1">
    <location>
        <begin position="42"/>
        <end position="63"/>
    </location>
</feature>
<accession>A0ABV1ENS9</accession>
<dbReference type="EMBL" id="JBBMFT010000003">
    <property type="protein sequence ID" value="MEQ2456225.1"/>
    <property type="molecule type" value="Genomic_DNA"/>
</dbReference>
<gene>
    <name evidence="2" type="ORF">WMO45_06785</name>
</gene>
<keyword evidence="1" id="KW-1133">Transmembrane helix</keyword>
<protein>
    <recommendedName>
        <fullName evidence="4">Zinc-ribbon domain-containing protein</fullName>
    </recommendedName>
</protein>
<evidence type="ECO:0000313" key="2">
    <source>
        <dbReference type="EMBL" id="MEQ2456225.1"/>
    </source>
</evidence>
<dbReference type="Proteomes" id="UP001440599">
    <property type="component" value="Unassembled WGS sequence"/>
</dbReference>
<evidence type="ECO:0000256" key="1">
    <source>
        <dbReference type="SAM" id="Phobius"/>
    </source>
</evidence>
<evidence type="ECO:0000313" key="3">
    <source>
        <dbReference type="Proteomes" id="UP001440599"/>
    </source>
</evidence>
<evidence type="ECO:0008006" key="4">
    <source>
        <dbReference type="Google" id="ProtNLM"/>
    </source>
</evidence>
<dbReference type="SUPFAM" id="SSF51126">
    <property type="entry name" value="Pectin lyase-like"/>
    <property type="match status" value="1"/>
</dbReference>
<dbReference type="InterPro" id="IPR011050">
    <property type="entry name" value="Pectin_lyase_fold/virulence"/>
</dbReference>
<organism evidence="2 3">
    <name type="scientific">Flavonifractor hominis</name>
    <dbReference type="NCBI Taxonomy" id="3133178"/>
    <lineage>
        <taxon>Bacteria</taxon>
        <taxon>Bacillati</taxon>
        <taxon>Bacillota</taxon>
        <taxon>Clostridia</taxon>
        <taxon>Eubacteriales</taxon>
        <taxon>Oscillospiraceae</taxon>
        <taxon>Flavonifractor</taxon>
    </lineage>
</organism>